<reference evidence="1 2" key="1">
    <citation type="submission" date="2019-09" db="EMBL/GenBank/DDBJ databases">
        <title>Sulfurimonas gotlandica sp. nov., a chemoautotrophic and psychrotolerant epsilonproteobacterium isolated from a pelagic redoxcline, and an emended description of the genus Sulfurimonas.</title>
        <authorList>
            <person name="Wang S."/>
            <person name="Jiang L."/>
            <person name="Shao S."/>
        </authorList>
    </citation>
    <scope>NUCLEOTIDE SEQUENCE [LARGE SCALE GENOMIC DNA]</scope>
    <source>
        <strain evidence="1 2">GYSZ_1</strain>
    </source>
</reference>
<dbReference type="KEGG" id="sulg:FJR48_09010"/>
<dbReference type="EMBL" id="CP043617">
    <property type="protein sequence ID" value="QFR49859.1"/>
    <property type="molecule type" value="Genomic_DNA"/>
</dbReference>
<dbReference type="Proteomes" id="UP000326944">
    <property type="component" value="Chromosome"/>
</dbReference>
<gene>
    <name evidence="1" type="ORF">FJR48_09010</name>
</gene>
<dbReference type="AlphaFoldDB" id="A0A5P8P2C7"/>
<evidence type="ECO:0000313" key="2">
    <source>
        <dbReference type="Proteomes" id="UP000326944"/>
    </source>
</evidence>
<accession>A0A5P8P2C7</accession>
<sequence length="194" mass="22335">MYYIRKYTQSYWLRNQDYLSTNEISAEAVTRDLEARKNTLSFWRVNNIDDIYAGKDLGFLAFIGSLKSIDTTQVIIFNEDELNNFPLENNDGDTSLQISQDFHTDIIDLKLSSLNIFAKMFADKLYNSNADKESLTTKIKAGGKKHIIDKLQNDIDSLPIKTYTKTTISEIINNALHENTLTEEQLPKHMKDIL</sequence>
<evidence type="ECO:0000313" key="1">
    <source>
        <dbReference type="EMBL" id="QFR49859.1"/>
    </source>
</evidence>
<name>A0A5P8P2C7_9BACT</name>
<keyword evidence="2" id="KW-1185">Reference proteome</keyword>
<dbReference type="RefSeq" id="WP_152307806.1">
    <property type="nucleotide sequence ID" value="NZ_CP043617.1"/>
</dbReference>
<proteinExistence type="predicted"/>
<organism evidence="1 2">
    <name type="scientific">Sulfurimonas lithotrophica</name>
    <dbReference type="NCBI Taxonomy" id="2590022"/>
    <lineage>
        <taxon>Bacteria</taxon>
        <taxon>Pseudomonadati</taxon>
        <taxon>Campylobacterota</taxon>
        <taxon>Epsilonproteobacteria</taxon>
        <taxon>Campylobacterales</taxon>
        <taxon>Sulfurimonadaceae</taxon>
        <taxon>Sulfurimonas</taxon>
    </lineage>
</organism>
<protein>
    <submittedName>
        <fullName evidence="1">Uncharacterized protein</fullName>
    </submittedName>
</protein>